<evidence type="ECO:0000313" key="3">
    <source>
        <dbReference type="Proteomes" id="UP000289946"/>
    </source>
</evidence>
<keyword evidence="3" id="KW-1185">Reference proteome</keyword>
<evidence type="ECO:0000256" key="1">
    <source>
        <dbReference type="SAM" id="MobiDB-lite"/>
    </source>
</evidence>
<comment type="caution">
    <text evidence="2">The sequence shown here is derived from an EMBL/GenBank/DDBJ whole genome shotgun (WGS) entry which is preliminary data.</text>
</comment>
<dbReference type="EMBL" id="RDRA01000031">
    <property type="protein sequence ID" value="RXG87023.1"/>
    <property type="molecule type" value="Genomic_DNA"/>
</dbReference>
<organism evidence="2 3">
    <name type="scientific">Bradyrhizobium zhanjiangense</name>
    <dbReference type="NCBI Taxonomy" id="1325107"/>
    <lineage>
        <taxon>Bacteria</taxon>
        <taxon>Pseudomonadati</taxon>
        <taxon>Pseudomonadota</taxon>
        <taxon>Alphaproteobacteria</taxon>
        <taxon>Hyphomicrobiales</taxon>
        <taxon>Nitrobacteraceae</taxon>
        <taxon>Bradyrhizobium</taxon>
    </lineage>
</organism>
<proteinExistence type="predicted"/>
<feature type="region of interest" description="Disordered" evidence="1">
    <location>
        <begin position="1"/>
        <end position="20"/>
    </location>
</feature>
<name>A0ABY0D9L5_9BRAD</name>
<dbReference type="Proteomes" id="UP000289946">
    <property type="component" value="Unassembled WGS sequence"/>
</dbReference>
<gene>
    <name evidence="2" type="ORF">EAS62_36490</name>
</gene>
<accession>A0ABY0D9L5</accession>
<evidence type="ECO:0000313" key="2">
    <source>
        <dbReference type="EMBL" id="RXG87023.1"/>
    </source>
</evidence>
<feature type="region of interest" description="Disordered" evidence="1">
    <location>
        <begin position="31"/>
        <end position="58"/>
    </location>
</feature>
<sequence>MRGALATKQSRVAPRKDSGLLRGARHRAALRADPLARNDDMEEARRKMKEAGLGPASSHSTFDLVAYAWLAISLPSAACAAARRAIGTR</sequence>
<reference evidence="2 3" key="1">
    <citation type="submission" date="2018-10" db="EMBL/GenBank/DDBJ databases">
        <title>Bradyrhizobium sp. nov., isolated from effective nodules of peanut in China.</title>
        <authorList>
            <person name="Li Y."/>
        </authorList>
    </citation>
    <scope>NUCLEOTIDE SEQUENCE [LARGE SCALE GENOMIC DNA]</scope>
    <source>
        <strain evidence="2 3">CCBAU 51781</strain>
    </source>
</reference>
<protein>
    <submittedName>
        <fullName evidence="2">Uncharacterized protein</fullName>
    </submittedName>
</protein>
<feature type="compositionally biased region" description="Basic and acidic residues" evidence="1">
    <location>
        <begin position="34"/>
        <end position="45"/>
    </location>
</feature>